<dbReference type="RefSeq" id="WP_136136455.1">
    <property type="nucleotide sequence ID" value="NZ_SDGV01000010.1"/>
</dbReference>
<evidence type="ECO:0000256" key="1">
    <source>
        <dbReference type="ARBA" id="ARBA00022478"/>
    </source>
</evidence>
<dbReference type="PANTHER" id="PTHR30313:SF2">
    <property type="entry name" value="DNA PRIMASE"/>
    <property type="match status" value="1"/>
</dbReference>
<dbReference type="Gene3D" id="3.90.580.10">
    <property type="entry name" value="Zinc finger, CHC2-type domain"/>
    <property type="match status" value="1"/>
</dbReference>
<dbReference type="InterPro" id="IPR037068">
    <property type="entry name" value="DNA_primase_core_N_sf"/>
</dbReference>
<dbReference type="Gene3D" id="3.40.1360.10">
    <property type="match status" value="1"/>
</dbReference>
<proteinExistence type="inferred from homology"/>
<feature type="coiled-coil region" evidence="15">
    <location>
        <begin position="424"/>
        <end position="451"/>
    </location>
</feature>
<comment type="cofactor">
    <cofactor evidence="12 13 14">
        <name>Zn(2+)</name>
        <dbReference type="ChEBI" id="CHEBI:29105"/>
    </cofactor>
    <text evidence="12 13 14">Binds 1 zinc ion per monomer.</text>
</comment>
<evidence type="ECO:0000256" key="4">
    <source>
        <dbReference type="ARBA" id="ARBA00022695"/>
    </source>
</evidence>
<evidence type="ECO:0000259" key="16">
    <source>
        <dbReference type="PROSITE" id="PS50880"/>
    </source>
</evidence>
<keyword evidence="15" id="KW-0175">Coiled coil</keyword>
<dbReference type="InterPro" id="IPR016136">
    <property type="entry name" value="DNA_helicase_N/primase_C"/>
</dbReference>
<keyword evidence="9" id="KW-0460">Magnesium</keyword>
<sequence>MTRLIPQEMIESIRNETNIVDVIGQYVQLKKSGKNYLGLCPFHNEKTPSFSVAEDKQLFHCFGCGKGGNVYSFIQEIEGLNFPEAVKKVAEFSQIDVSEYVTDEEMSASEEPTQNRKQLELHEEVAQFYHHILLNTKVGEHALSYLYERGLTLETIKDFKLGFAPMERTILNQVMTEKGYEEEVLNDSGLFYETETGERLNRFYQRVMFPIENHQGKIIGFSGRLLTDEKYDLTDQPKYLNSPETNFFNKRFILYHFHDARPTIRKTNDVILFEGFMDVISAAQSGVQNGVASMGTSLTTDQIKMLERVTENISICYDGDNAGVEATMRAIDLISKQSQLSCQVISIPNKLDPDDYRKIHGEDQLRHLLENNRDTVFQFKKEYFKRNRNLEQESDKIEYIDDMLASLVEVPSIIETDIYLTQLADDFLVSKDALQNELSEKRQEIKQANRQTVKRQAKEIVVPTQHDRRVIHQVEKAERLIIYRLLTEKSYYNRLNQVDDFSFYHDAYQELYTHIVSCLTEYGSVTISEMFDYLKEAQLKSILTEISFSSFSEESSDQELVDCLRVIDSERLKKQIKLKLQEQNEAKRIGDQVKELEAMMEIINLQKELQNIS</sequence>
<evidence type="ECO:0000256" key="11">
    <source>
        <dbReference type="ARBA" id="ARBA00023163"/>
    </source>
</evidence>
<dbReference type="GO" id="GO:1990077">
    <property type="term" value="C:primosome complex"/>
    <property type="evidence" value="ECO:0007669"/>
    <property type="project" value="UniProtKB-KW"/>
</dbReference>
<dbReference type="InterPro" id="IPR034151">
    <property type="entry name" value="TOPRIM_DnaG_bac"/>
</dbReference>
<dbReference type="CDD" id="cd03364">
    <property type="entry name" value="TOPRIM_DnaG_primases"/>
    <property type="match status" value="1"/>
</dbReference>
<dbReference type="InterPro" id="IPR013264">
    <property type="entry name" value="DNAG_N"/>
</dbReference>
<dbReference type="GO" id="GO:0005737">
    <property type="term" value="C:cytoplasm"/>
    <property type="evidence" value="ECO:0007669"/>
    <property type="project" value="TreeGrafter"/>
</dbReference>
<evidence type="ECO:0000256" key="6">
    <source>
        <dbReference type="ARBA" id="ARBA00022723"/>
    </source>
</evidence>
<keyword evidence="5 12" id="KW-0235">DNA replication</keyword>
<evidence type="ECO:0000256" key="14">
    <source>
        <dbReference type="PIRSR" id="PIRSR002811-1"/>
    </source>
</evidence>
<keyword evidence="18" id="KW-1185">Reference proteome</keyword>
<keyword evidence="7 12" id="KW-0863">Zinc-finger</keyword>
<dbReference type="SUPFAM" id="SSF57783">
    <property type="entry name" value="Zinc beta-ribbon"/>
    <property type="match status" value="1"/>
</dbReference>
<dbReference type="InterPro" id="IPR030846">
    <property type="entry name" value="DnaG_bac"/>
</dbReference>
<evidence type="ECO:0000256" key="2">
    <source>
        <dbReference type="ARBA" id="ARBA00022515"/>
    </source>
</evidence>
<dbReference type="NCBIfam" id="TIGR01391">
    <property type="entry name" value="dnaG"/>
    <property type="match status" value="1"/>
</dbReference>
<dbReference type="PIRSF" id="PIRSF002811">
    <property type="entry name" value="DnaG"/>
    <property type="match status" value="1"/>
</dbReference>
<dbReference type="InterPro" id="IPR006295">
    <property type="entry name" value="DNA_primase_DnaG"/>
</dbReference>
<gene>
    <name evidence="12" type="primary">dnaG</name>
    <name evidence="17" type="ORF">ESZ54_04325</name>
</gene>
<dbReference type="Pfam" id="PF01807">
    <property type="entry name" value="Zn_ribbon_DnaG"/>
    <property type="match status" value="1"/>
</dbReference>
<comment type="caution">
    <text evidence="17">The sequence shown here is derived from an EMBL/GenBank/DDBJ whole genome shotgun (WGS) entry which is preliminary data.</text>
</comment>
<dbReference type="SUPFAM" id="SSF56731">
    <property type="entry name" value="DNA primase core"/>
    <property type="match status" value="1"/>
</dbReference>
<keyword evidence="4 12" id="KW-0548">Nucleotidyltransferase</keyword>
<dbReference type="FunFam" id="3.90.580.10:FF:000001">
    <property type="entry name" value="DNA primase"/>
    <property type="match status" value="1"/>
</dbReference>
<dbReference type="Pfam" id="PF10410">
    <property type="entry name" value="DnaB_bind"/>
    <property type="match status" value="1"/>
</dbReference>
<dbReference type="OrthoDB" id="9803773at2"/>
<dbReference type="EMBL" id="SDGV01000010">
    <property type="protein sequence ID" value="THB61684.1"/>
    <property type="molecule type" value="Genomic_DNA"/>
</dbReference>
<keyword evidence="10 12" id="KW-0238">DNA-binding</keyword>
<comment type="similarity">
    <text evidence="12 13">Belongs to the DnaG primase family.</text>
</comment>
<dbReference type="GO" id="GO:0008270">
    <property type="term" value="F:zinc ion binding"/>
    <property type="evidence" value="ECO:0007669"/>
    <property type="project" value="UniProtKB-UniRule"/>
</dbReference>
<dbReference type="PANTHER" id="PTHR30313">
    <property type="entry name" value="DNA PRIMASE"/>
    <property type="match status" value="1"/>
</dbReference>
<dbReference type="Proteomes" id="UP000310506">
    <property type="component" value="Unassembled WGS sequence"/>
</dbReference>
<dbReference type="Gene3D" id="3.90.980.10">
    <property type="entry name" value="DNA primase, catalytic core, N-terminal domain"/>
    <property type="match status" value="1"/>
</dbReference>
<dbReference type="AlphaFoldDB" id="A0A4S3B3G6"/>
<keyword evidence="11 12" id="KW-0804">Transcription</keyword>
<name>A0A4S3B3G6_9ENTE</name>
<comment type="catalytic activity">
    <reaction evidence="12">
        <text>ssDNA + n NTP = ssDNA/pppN(pN)n-1 hybrid + (n-1) diphosphate.</text>
        <dbReference type="EC" id="2.7.7.101"/>
    </reaction>
</comment>
<dbReference type="InterPro" id="IPR006171">
    <property type="entry name" value="TOPRIM_dom"/>
</dbReference>
<evidence type="ECO:0000313" key="17">
    <source>
        <dbReference type="EMBL" id="THB61684.1"/>
    </source>
</evidence>
<dbReference type="InterPro" id="IPR036977">
    <property type="entry name" value="DNA_primase_Znf_CHC2"/>
</dbReference>
<keyword evidence="3 12" id="KW-0808">Transferase</keyword>
<dbReference type="GO" id="GO:0003899">
    <property type="term" value="F:DNA-directed RNA polymerase activity"/>
    <property type="evidence" value="ECO:0007669"/>
    <property type="project" value="UniProtKB-UniRule"/>
</dbReference>
<evidence type="ECO:0000256" key="15">
    <source>
        <dbReference type="SAM" id="Coils"/>
    </source>
</evidence>
<comment type="function">
    <text evidence="12 13">RNA polymerase that catalyzes the synthesis of short RNA molecules used as primers for DNA polymerase during DNA replication.</text>
</comment>
<dbReference type="EC" id="2.7.7.101" evidence="12"/>
<keyword evidence="8 12" id="KW-0862">Zinc</keyword>
<dbReference type="PROSITE" id="PS50880">
    <property type="entry name" value="TOPRIM"/>
    <property type="match status" value="1"/>
</dbReference>
<dbReference type="Gene3D" id="1.10.860.10">
    <property type="entry name" value="DNAb Helicase, Chain A"/>
    <property type="match status" value="1"/>
</dbReference>
<evidence type="ECO:0000256" key="7">
    <source>
        <dbReference type="ARBA" id="ARBA00022771"/>
    </source>
</evidence>
<evidence type="ECO:0000256" key="12">
    <source>
        <dbReference type="HAMAP-Rule" id="MF_00974"/>
    </source>
</evidence>
<dbReference type="Pfam" id="PF13155">
    <property type="entry name" value="Toprim_2"/>
    <property type="match status" value="1"/>
</dbReference>
<dbReference type="GO" id="GO:0000428">
    <property type="term" value="C:DNA-directed RNA polymerase complex"/>
    <property type="evidence" value="ECO:0007669"/>
    <property type="project" value="UniProtKB-KW"/>
</dbReference>
<comment type="subunit">
    <text evidence="12">Monomer. Interacts with DnaB.</text>
</comment>
<evidence type="ECO:0000313" key="18">
    <source>
        <dbReference type="Proteomes" id="UP000310506"/>
    </source>
</evidence>
<keyword evidence="2 12" id="KW-0639">Primosome</keyword>
<dbReference type="GO" id="GO:0006269">
    <property type="term" value="P:DNA replication, synthesis of primer"/>
    <property type="evidence" value="ECO:0007669"/>
    <property type="project" value="UniProtKB-UniRule"/>
</dbReference>
<evidence type="ECO:0000256" key="13">
    <source>
        <dbReference type="PIRNR" id="PIRNR002811"/>
    </source>
</evidence>
<protein>
    <recommendedName>
        <fullName evidence="12 13">DNA primase</fullName>
        <ecNumber evidence="12">2.7.7.101</ecNumber>
    </recommendedName>
</protein>
<organism evidence="17 18">
    <name type="scientific">Vagococcus silagei</name>
    <dbReference type="NCBI Taxonomy" id="2508885"/>
    <lineage>
        <taxon>Bacteria</taxon>
        <taxon>Bacillati</taxon>
        <taxon>Bacillota</taxon>
        <taxon>Bacilli</taxon>
        <taxon>Lactobacillales</taxon>
        <taxon>Enterococcaceae</taxon>
        <taxon>Vagococcus</taxon>
    </lineage>
</organism>
<dbReference type="Pfam" id="PF08275">
    <property type="entry name" value="DNAG_N"/>
    <property type="match status" value="1"/>
</dbReference>
<evidence type="ECO:0000256" key="5">
    <source>
        <dbReference type="ARBA" id="ARBA00022705"/>
    </source>
</evidence>
<feature type="domain" description="Toprim" evidence="16">
    <location>
        <begin position="268"/>
        <end position="350"/>
    </location>
</feature>
<evidence type="ECO:0000256" key="10">
    <source>
        <dbReference type="ARBA" id="ARBA00023125"/>
    </source>
</evidence>
<dbReference type="GO" id="GO:0003677">
    <property type="term" value="F:DNA binding"/>
    <property type="evidence" value="ECO:0007669"/>
    <property type="project" value="UniProtKB-KW"/>
</dbReference>
<dbReference type="InterPro" id="IPR050219">
    <property type="entry name" value="DnaG_primase"/>
</dbReference>
<comment type="domain">
    <text evidence="12">Contains an N-terminal zinc-binding domain, a central core domain that contains the primase activity, and a C-terminal DnaB-binding domain.</text>
</comment>
<keyword evidence="1 12" id="KW-0240">DNA-directed RNA polymerase</keyword>
<dbReference type="InterPro" id="IPR002694">
    <property type="entry name" value="Znf_CHC2"/>
</dbReference>
<dbReference type="HAMAP" id="MF_00974">
    <property type="entry name" value="DNA_primase_DnaG"/>
    <property type="match status" value="1"/>
</dbReference>
<dbReference type="SMART" id="SM00400">
    <property type="entry name" value="ZnF_CHCC"/>
    <property type="match status" value="1"/>
</dbReference>
<keyword evidence="6 12" id="KW-0479">Metal-binding</keyword>
<reference evidence="17 18" key="1">
    <citation type="submission" date="2019-01" db="EMBL/GenBank/DDBJ databases">
        <title>Vagococcus silagei sp. nov. isolated from brewer's grain.</title>
        <authorList>
            <person name="Guu J.-R."/>
        </authorList>
    </citation>
    <scope>NUCLEOTIDE SEQUENCE [LARGE SCALE GENOMIC DNA]</scope>
    <source>
        <strain evidence="17 18">2B-2</strain>
    </source>
</reference>
<evidence type="ECO:0000256" key="8">
    <source>
        <dbReference type="ARBA" id="ARBA00022833"/>
    </source>
</evidence>
<evidence type="ECO:0000256" key="3">
    <source>
        <dbReference type="ARBA" id="ARBA00022679"/>
    </source>
</evidence>
<dbReference type="InterPro" id="IPR019475">
    <property type="entry name" value="DNA_primase_DnaB-bd"/>
</dbReference>
<dbReference type="SMART" id="SM00493">
    <property type="entry name" value="TOPRIM"/>
    <property type="match status" value="1"/>
</dbReference>
<evidence type="ECO:0000256" key="9">
    <source>
        <dbReference type="ARBA" id="ARBA00022842"/>
    </source>
</evidence>
<feature type="zinc finger region" description="CHC2-type" evidence="12 14">
    <location>
        <begin position="40"/>
        <end position="64"/>
    </location>
</feature>
<accession>A0A4S3B3G6</accession>